<dbReference type="Gene3D" id="3.40.33.10">
    <property type="entry name" value="CAP"/>
    <property type="match status" value="1"/>
</dbReference>
<dbReference type="InterPro" id="IPR014044">
    <property type="entry name" value="CAP_dom"/>
</dbReference>
<feature type="signal peptide" evidence="1">
    <location>
        <begin position="1"/>
        <end position="23"/>
    </location>
</feature>
<dbReference type="Pfam" id="PF00188">
    <property type="entry name" value="CAP"/>
    <property type="match status" value="1"/>
</dbReference>
<sequence length="352" mass="37755">MRMLGKVNLLGPTWLLPSFFVLACTGSGPATASRTGAPATVATVAHAPDGAKAPVTFGAAFTESSLAAGGKPAAKKLLTVPEARRYMLALINRDRATQKLPPVELDEGAAQTAGQRHAEDMAKHGFLGHWGTDGSVPEQRYTEAGGADFVQENALCFTDQKGRTLDARPLIDSEALDKSEAMFFNEVPPNDGHRKNILKPYHKKVGIGVAQPRGTDVELPVPCFAQEFIDSYGQYAPLPKKAKLGGTVRIEGTMHAPATFGGIGVARAATPRPIPVAELNTRRSYPVPNPYQMYWPPGFRTPIPIQVNGKNFALDLPLSDGGKAGMYEVSIWARVPGSPDFVMVSLRTLRVE</sequence>
<organism evidence="3 4">
    <name type="scientific">Pendulispora albinea</name>
    <dbReference type="NCBI Taxonomy" id="2741071"/>
    <lineage>
        <taxon>Bacteria</taxon>
        <taxon>Pseudomonadati</taxon>
        <taxon>Myxococcota</taxon>
        <taxon>Myxococcia</taxon>
        <taxon>Myxococcales</taxon>
        <taxon>Sorangiineae</taxon>
        <taxon>Pendulisporaceae</taxon>
        <taxon>Pendulispora</taxon>
    </lineage>
</organism>
<reference evidence="3 4" key="1">
    <citation type="submission" date="2021-12" db="EMBL/GenBank/DDBJ databases">
        <title>Discovery of the Pendulisporaceae a myxobacterial family with distinct sporulation behavior and unique specialized metabolism.</title>
        <authorList>
            <person name="Garcia R."/>
            <person name="Popoff A."/>
            <person name="Bader C.D."/>
            <person name="Loehr J."/>
            <person name="Walesch S."/>
            <person name="Walt C."/>
            <person name="Boldt J."/>
            <person name="Bunk B."/>
            <person name="Haeckl F.J.F.P.J."/>
            <person name="Gunesch A.P."/>
            <person name="Birkelbach J."/>
            <person name="Nuebel U."/>
            <person name="Pietschmann T."/>
            <person name="Bach T."/>
            <person name="Mueller R."/>
        </authorList>
    </citation>
    <scope>NUCLEOTIDE SEQUENCE [LARGE SCALE GENOMIC DNA]</scope>
    <source>
        <strain evidence="3 4">MSr11954</strain>
    </source>
</reference>
<protein>
    <submittedName>
        <fullName evidence="3">CAP domain-containing protein</fullName>
    </submittedName>
</protein>
<dbReference type="Proteomes" id="UP001370348">
    <property type="component" value="Chromosome"/>
</dbReference>
<proteinExistence type="predicted"/>
<dbReference type="SUPFAM" id="SSF55797">
    <property type="entry name" value="PR-1-like"/>
    <property type="match status" value="1"/>
</dbReference>
<feature type="chain" id="PRO_5045428062" evidence="1">
    <location>
        <begin position="24"/>
        <end position="352"/>
    </location>
</feature>
<dbReference type="PANTHER" id="PTHR31157">
    <property type="entry name" value="SCP DOMAIN-CONTAINING PROTEIN"/>
    <property type="match status" value="1"/>
</dbReference>
<dbReference type="RefSeq" id="WP_394828698.1">
    <property type="nucleotide sequence ID" value="NZ_CP089984.1"/>
</dbReference>
<keyword evidence="4" id="KW-1185">Reference proteome</keyword>
<dbReference type="PROSITE" id="PS51257">
    <property type="entry name" value="PROKAR_LIPOPROTEIN"/>
    <property type="match status" value="1"/>
</dbReference>
<dbReference type="PANTHER" id="PTHR31157:SF1">
    <property type="entry name" value="SCP DOMAIN-CONTAINING PROTEIN"/>
    <property type="match status" value="1"/>
</dbReference>
<feature type="domain" description="SCP" evidence="2">
    <location>
        <begin position="88"/>
        <end position="212"/>
    </location>
</feature>
<dbReference type="CDD" id="cd05379">
    <property type="entry name" value="CAP_bacterial"/>
    <property type="match status" value="1"/>
</dbReference>
<keyword evidence="1" id="KW-0732">Signal</keyword>
<gene>
    <name evidence="3" type="ORF">LZC94_17775</name>
</gene>
<dbReference type="InterPro" id="IPR035940">
    <property type="entry name" value="CAP_sf"/>
</dbReference>
<name>A0ABZ2M9A9_9BACT</name>
<evidence type="ECO:0000313" key="3">
    <source>
        <dbReference type="EMBL" id="WXB19075.1"/>
    </source>
</evidence>
<accession>A0ABZ2M9A9</accession>
<evidence type="ECO:0000259" key="2">
    <source>
        <dbReference type="Pfam" id="PF00188"/>
    </source>
</evidence>
<evidence type="ECO:0000256" key="1">
    <source>
        <dbReference type="SAM" id="SignalP"/>
    </source>
</evidence>
<evidence type="ECO:0000313" key="4">
    <source>
        <dbReference type="Proteomes" id="UP001370348"/>
    </source>
</evidence>
<dbReference type="EMBL" id="CP089984">
    <property type="protein sequence ID" value="WXB19075.1"/>
    <property type="molecule type" value="Genomic_DNA"/>
</dbReference>